<evidence type="ECO:0000256" key="5">
    <source>
        <dbReference type="SAM" id="MobiDB-lite"/>
    </source>
</evidence>
<feature type="region of interest" description="Disordered" evidence="5">
    <location>
        <begin position="1"/>
        <end position="69"/>
    </location>
</feature>
<keyword evidence="4" id="KW-0862">Zinc</keyword>
<dbReference type="SUPFAM" id="SSF55486">
    <property type="entry name" value="Metalloproteases ('zincins'), catalytic domain"/>
    <property type="match status" value="1"/>
</dbReference>
<keyword evidence="2" id="KW-0479">Metal-binding</keyword>
<dbReference type="Gene3D" id="3.40.390.10">
    <property type="entry name" value="Collagenase (Catalytic Domain)"/>
    <property type="match status" value="1"/>
</dbReference>
<dbReference type="GO" id="GO:0004222">
    <property type="term" value="F:metalloendopeptidase activity"/>
    <property type="evidence" value="ECO:0007669"/>
    <property type="project" value="InterPro"/>
</dbReference>
<accession>A0A382DJ36</accession>
<evidence type="ECO:0000259" key="6">
    <source>
        <dbReference type="Pfam" id="PF00413"/>
    </source>
</evidence>
<gene>
    <name evidence="7" type="ORF">METZ01_LOCUS190481</name>
</gene>
<dbReference type="AlphaFoldDB" id="A0A382DJ36"/>
<evidence type="ECO:0000313" key="7">
    <source>
        <dbReference type="EMBL" id="SVB37627.1"/>
    </source>
</evidence>
<keyword evidence="1" id="KW-0645">Protease</keyword>
<evidence type="ECO:0000256" key="3">
    <source>
        <dbReference type="ARBA" id="ARBA00022801"/>
    </source>
</evidence>
<evidence type="ECO:0000256" key="4">
    <source>
        <dbReference type="ARBA" id="ARBA00022833"/>
    </source>
</evidence>
<evidence type="ECO:0000256" key="2">
    <source>
        <dbReference type="ARBA" id="ARBA00022723"/>
    </source>
</evidence>
<dbReference type="InterPro" id="IPR001818">
    <property type="entry name" value="Pept_M10_metallopeptidase"/>
</dbReference>
<reference evidence="7" key="1">
    <citation type="submission" date="2018-05" db="EMBL/GenBank/DDBJ databases">
        <authorList>
            <person name="Lanie J.A."/>
            <person name="Ng W.-L."/>
            <person name="Kazmierczak K.M."/>
            <person name="Andrzejewski T.M."/>
            <person name="Davidsen T.M."/>
            <person name="Wayne K.J."/>
            <person name="Tettelin H."/>
            <person name="Glass J.I."/>
            <person name="Rusch D."/>
            <person name="Podicherti R."/>
            <person name="Tsui H.-C.T."/>
            <person name="Winkler M.E."/>
        </authorList>
    </citation>
    <scope>NUCLEOTIDE SEQUENCE</scope>
</reference>
<dbReference type="GO" id="GO:0008270">
    <property type="term" value="F:zinc ion binding"/>
    <property type="evidence" value="ECO:0007669"/>
    <property type="project" value="InterPro"/>
</dbReference>
<dbReference type="EMBL" id="UINC01039316">
    <property type="protein sequence ID" value="SVB37627.1"/>
    <property type="molecule type" value="Genomic_DNA"/>
</dbReference>
<keyword evidence="3" id="KW-0378">Hydrolase</keyword>
<name>A0A382DJ36_9ZZZZ</name>
<dbReference type="GO" id="GO:0006508">
    <property type="term" value="P:proteolysis"/>
    <property type="evidence" value="ECO:0007669"/>
    <property type="project" value="UniProtKB-KW"/>
</dbReference>
<dbReference type="GO" id="GO:0031012">
    <property type="term" value="C:extracellular matrix"/>
    <property type="evidence" value="ECO:0007669"/>
    <property type="project" value="InterPro"/>
</dbReference>
<dbReference type="InterPro" id="IPR024079">
    <property type="entry name" value="MetalloPept_cat_dom_sf"/>
</dbReference>
<protein>
    <recommendedName>
        <fullName evidence="6">Peptidase M10 metallopeptidase domain-containing protein</fullName>
    </recommendedName>
</protein>
<organism evidence="7">
    <name type="scientific">marine metagenome</name>
    <dbReference type="NCBI Taxonomy" id="408172"/>
    <lineage>
        <taxon>unclassified sequences</taxon>
        <taxon>metagenomes</taxon>
        <taxon>ecological metagenomes</taxon>
    </lineage>
</organism>
<dbReference type="Pfam" id="PF00413">
    <property type="entry name" value="Peptidase_M10"/>
    <property type="match status" value="1"/>
</dbReference>
<feature type="domain" description="Peptidase M10 metallopeptidase" evidence="6">
    <location>
        <begin position="206"/>
        <end position="238"/>
    </location>
</feature>
<feature type="non-terminal residue" evidence="7">
    <location>
        <position position="1"/>
    </location>
</feature>
<sequence>ALETTLSEETESKIEAESAATLANKRADQEAAAKRSAQQQAAEHEEIAQEEAAAKRSAQQQAAEQEEIAQEEAAAKRLAQQQAAAQAALAEQREKDRILVLANTHPMIQAVVSGELKFYFEPLPWYAATGVSTGVEEIAQSLSEWDPHNATMRRVYSASDADLVVAWVKDYGTHVLGESIYKSHIKVGLGTENCQSDWMAFDPDTVKKVLWHEIGHSMGYSHSPDPTNVMYYITSTHFYVEQDISESIASGWYMTFPLCELGEYWYSFESDNTYERFEIYVLPPGVDAAAVYSGDGLVYADCGAAGIANYRNSCNVGYGASIYISPTHYYNGVTVTGEVISLDEPVWPVMTWDESVFEYEDSDLLYYYDLFR</sequence>
<proteinExistence type="predicted"/>
<evidence type="ECO:0000256" key="1">
    <source>
        <dbReference type="ARBA" id="ARBA00022670"/>
    </source>
</evidence>